<name>A0A8S1LJJ9_PARPR</name>
<organism evidence="2 3">
    <name type="scientific">Paramecium primaurelia</name>
    <dbReference type="NCBI Taxonomy" id="5886"/>
    <lineage>
        <taxon>Eukaryota</taxon>
        <taxon>Sar</taxon>
        <taxon>Alveolata</taxon>
        <taxon>Ciliophora</taxon>
        <taxon>Intramacronucleata</taxon>
        <taxon>Oligohymenophorea</taxon>
        <taxon>Peniculida</taxon>
        <taxon>Parameciidae</taxon>
        <taxon>Paramecium</taxon>
    </lineage>
</organism>
<evidence type="ECO:0000313" key="2">
    <source>
        <dbReference type="EMBL" id="CAD8065463.1"/>
    </source>
</evidence>
<dbReference type="EMBL" id="CAJJDM010000036">
    <property type="protein sequence ID" value="CAD8065463.1"/>
    <property type="molecule type" value="Genomic_DNA"/>
</dbReference>
<dbReference type="AlphaFoldDB" id="A0A8S1LJJ9"/>
<dbReference type="OMA" id="FKYIYTL"/>
<evidence type="ECO:0000256" key="1">
    <source>
        <dbReference type="SAM" id="MobiDB-lite"/>
    </source>
</evidence>
<sequence length="266" mass="31369">MSKQWQIHQSVQESLCSSLNKDEILEEFLNICNDISQEDQNSIKSLNSKIQTIKKHYAQQKCRIEHQFKYIQTLLEQKKKELMTLLNTHEQELDKTFKNLLDQVTQIQSVTFNIQNDILSNRQEILSEVDDDTFHNILSQFDQEIQMTQKYKKEILSSKITLIIIEEWTSHHQDVIKSLLNQCITIKDYQKQIETQQSELSASTSSEKFQTSNRSSQEFSMKQQTPLIVSFDQKYFFTQKQTEISKSDSDMHDSCESDFLKEMTQS</sequence>
<accession>A0A8S1LJJ9</accession>
<reference evidence="2" key="1">
    <citation type="submission" date="2021-01" db="EMBL/GenBank/DDBJ databases">
        <authorList>
            <consortium name="Genoscope - CEA"/>
            <person name="William W."/>
        </authorList>
    </citation>
    <scope>NUCLEOTIDE SEQUENCE</scope>
</reference>
<feature type="region of interest" description="Disordered" evidence="1">
    <location>
        <begin position="243"/>
        <end position="266"/>
    </location>
</feature>
<comment type="caution">
    <text evidence="2">The sequence shown here is derived from an EMBL/GenBank/DDBJ whole genome shotgun (WGS) entry which is preliminary data.</text>
</comment>
<dbReference type="Proteomes" id="UP000688137">
    <property type="component" value="Unassembled WGS sequence"/>
</dbReference>
<gene>
    <name evidence="2" type="ORF">PPRIM_AZ9-3.1.T0370284</name>
</gene>
<evidence type="ECO:0000313" key="3">
    <source>
        <dbReference type="Proteomes" id="UP000688137"/>
    </source>
</evidence>
<keyword evidence="3" id="KW-1185">Reference proteome</keyword>
<protein>
    <submittedName>
        <fullName evidence="2">Uncharacterized protein</fullName>
    </submittedName>
</protein>
<proteinExistence type="predicted"/>
<feature type="region of interest" description="Disordered" evidence="1">
    <location>
        <begin position="200"/>
        <end position="221"/>
    </location>
</feature>